<dbReference type="EMBL" id="MU004197">
    <property type="protein sequence ID" value="KAF2490475.1"/>
    <property type="molecule type" value="Genomic_DNA"/>
</dbReference>
<dbReference type="Proteomes" id="UP000799750">
    <property type="component" value="Unassembled WGS sequence"/>
</dbReference>
<evidence type="ECO:0000313" key="2">
    <source>
        <dbReference type="Proteomes" id="UP000799750"/>
    </source>
</evidence>
<accession>A0A6A6QDK1</accession>
<sequence length="188" mass="20592">MNNSGARVTTDEDKDMEYAGIKRNRQPVATLPSSLRIPVSRRLPACPLLAASSPGGSPKEGGFGWALALLDSPSPWPPFLFFPARRLSLLQVPKSGHLPSIPGGLLHDRDAQLGVDLAADPLNIRGSLVFHPWHARWLAGSREARIYDHPTVHDCEASPRRSRRPWSIVSKTRDASQVSLGLTSRLQL</sequence>
<proteinExistence type="predicted"/>
<keyword evidence="2" id="KW-1185">Reference proteome</keyword>
<gene>
    <name evidence="1" type="ORF">BU16DRAFT_543794</name>
</gene>
<protein>
    <submittedName>
        <fullName evidence="1">Uncharacterized protein</fullName>
    </submittedName>
</protein>
<reference evidence="1" key="1">
    <citation type="journal article" date="2020" name="Stud. Mycol.">
        <title>101 Dothideomycetes genomes: a test case for predicting lifestyles and emergence of pathogens.</title>
        <authorList>
            <person name="Haridas S."/>
            <person name="Albert R."/>
            <person name="Binder M."/>
            <person name="Bloem J."/>
            <person name="Labutti K."/>
            <person name="Salamov A."/>
            <person name="Andreopoulos B."/>
            <person name="Baker S."/>
            <person name="Barry K."/>
            <person name="Bills G."/>
            <person name="Bluhm B."/>
            <person name="Cannon C."/>
            <person name="Castanera R."/>
            <person name="Culley D."/>
            <person name="Daum C."/>
            <person name="Ezra D."/>
            <person name="Gonzalez J."/>
            <person name="Henrissat B."/>
            <person name="Kuo A."/>
            <person name="Liang C."/>
            <person name="Lipzen A."/>
            <person name="Lutzoni F."/>
            <person name="Magnuson J."/>
            <person name="Mondo S."/>
            <person name="Nolan M."/>
            <person name="Ohm R."/>
            <person name="Pangilinan J."/>
            <person name="Park H.-J."/>
            <person name="Ramirez L."/>
            <person name="Alfaro M."/>
            <person name="Sun H."/>
            <person name="Tritt A."/>
            <person name="Yoshinaga Y."/>
            <person name="Zwiers L.-H."/>
            <person name="Turgeon B."/>
            <person name="Goodwin S."/>
            <person name="Spatafora J."/>
            <person name="Crous P."/>
            <person name="Grigoriev I."/>
        </authorList>
    </citation>
    <scope>NUCLEOTIDE SEQUENCE</scope>
    <source>
        <strain evidence="1">CBS 269.34</strain>
    </source>
</reference>
<name>A0A6A6QDK1_9PEZI</name>
<organism evidence="1 2">
    <name type="scientific">Lophium mytilinum</name>
    <dbReference type="NCBI Taxonomy" id="390894"/>
    <lineage>
        <taxon>Eukaryota</taxon>
        <taxon>Fungi</taxon>
        <taxon>Dikarya</taxon>
        <taxon>Ascomycota</taxon>
        <taxon>Pezizomycotina</taxon>
        <taxon>Dothideomycetes</taxon>
        <taxon>Pleosporomycetidae</taxon>
        <taxon>Mytilinidiales</taxon>
        <taxon>Mytilinidiaceae</taxon>
        <taxon>Lophium</taxon>
    </lineage>
</organism>
<dbReference type="OrthoDB" id="10536697at2759"/>
<evidence type="ECO:0000313" key="1">
    <source>
        <dbReference type="EMBL" id="KAF2490475.1"/>
    </source>
</evidence>
<dbReference type="AlphaFoldDB" id="A0A6A6QDK1"/>